<proteinExistence type="predicted"/>
<name>L7FNR8_ENTIV</name>
<evidence type="ECO:0000256" key="2">
    <source>
        <dbReference type="SAM" id="MobiDB-lite"/>
    </source>
</evidence>
<dbReference type="OMA" id="EINCQKE"/>
<sequence>MKMNFKIQNFMEALSVKVSQLERNNKQLEEKFKELADSFKKSSKKGSGSPSNDLEKDVDALFDAIDELKERVGYNEDDIDKMAEKVKNFSGSKGTKKKGDTSDASELETIKNDIESLFTDSQEGFEKMEALEKDLKELKEKGLSAHSKDNGASEDQIKKMKSQIKDLQNLVGDEDFQDLFDQLKLKTKEMEKRLKVIETTLNSQNKESTIKQSDASTDVVNPKLEELEKKVKELESNTTKVKTMEEQHELLNKKVEEIQKSVTEVSESLQLHNKNHEKTTTSDVDAKIEEIKKQIAAIEAANEEFKKKDNKEDIISQVEHIESQLKLFEMTNTKQSEMEKTLEDVTNDVKEVKVRNTKENKLNAENIQKLEDKVKELEYDIQRHQQSQNQLEHNQRTAELDNTKSQVEEITQKILQLETHNESAQKRVLNTEDKIKEIEQRVKEVEDTKVSEGQITSLKDTISNIEQQIEGLKDNESISKIESGINAVTIKVKDLEQNEKAEIENVKGELKGISELEKRCDKLEKSQGEYLSVEDFKDFKKQFDAVKDKFKTTKHDKTNSEVREESKQQMLSACELATNFEEMKGQLESLEKEQSTFKTTFGHKFECYESELKTVGKSNDDKLTVLRESIVEKVNNLNTRIEEVKSGVDEKHDRDIKNMENKIEAIGKEFQCNGSHKQDEENKEKTEGVTNQQYQLCITQIEDIKSQISRCELHNKEILEVKSKTDEEVKTLCDKISVVEKKQNDDKQLTELKSQMETFTKRNDELQKALDKFSVKVEKSTRLESIPNNEEVEKIKKTIETMKEDQIKLEDDVDNIKTTFLEMADELEKKMNVIQKSAEEIMKQPNDSDKSKQEEKLKSIIKRLSLIEKGVNEVKRSSVDLKKSKTPAADDIEKSEKDSKLMNKLKEDFKTVKEVLKETEKELDEFKSKMSEFESTINEVKKTVENNKKESEASIKVVLSSNEKIGKDSESKRNEVMKEMDNMDTTLEEFKKRIERLEKASNKECEKRVNELSDTVKKYSETIEEIQMNCVDMKRMDDAIWSEIYLHELDKCEYLGLYYNTFHQWTGMTAPRVIFECRNLKNLDIFHLNNAICGKENIMIVIVAKDGSVFGSYNAAVIPQPTAKAAKKEEDGETISNDPKHFIFSLCNPAHTEPKAFYLQDNSNKSLCVYSPKTKDFVLSCLGFFAIKQTGCKINSPEKIYPNANVKFVEGDKFTVEFIGAIKWV</sequence>
<dbReference type="GO" id="GO:0003950">
    <property type="term" value="F:NAD+ poly-ADP-ribosyltransferase activity"/>
    <property type="evidence" value="ECO:0007669"/>
    <property type="project" value="InterPro"/>
</dbReference>
<feature type="region of interest" description="Disordered" evidence="2">
    <location>
        <begin position="86"/>
        <end position="105"/>
    </location>
</feature>
<feature type="coiled-coil region" evidence="1">
    <location>
        <begin position="11"/>
        <end position="71"/>
    </location>
</feature>
<protein>
    <recommendedName>
        <fullName evidence="3">PARP alpha-helical domain-containing protein</fullName>
    </recommendedName>
</protein>
<evidence type="ECO:0000259" key="3">
    <source>
        <dbReference type="PROSITE" id="PS51060"/>
    </source>
</evidence>
<gene>
    <name evidence="4" type="ORF">EIN_118700</name>
</gene>
<dbReference type="KEGG" id="eiv:EIN_118700"/>
<dbReference type="PANTHER" id="PTHR32114:SF2">
    <property type="entry name" value="ABC TRANSPORTER ABCH.3"/>
    <property type="match status" value="1"/>
</dbReference>
<accession>L7FNR8</accession>
<evidence type="ECO:0000313" key="5">
    <source>
        <dbReference type="Proteomes" id="UP000014680"/>
    </source>
</evidence>
<organism evidence="4 5">
    <name type="scientific">Entamoeba invadens IP1</name>
    <dbReference type="NCBI Taxonomy" id="370355"/>
    <lineage>
        <taxon>Eukaryota</taxon>
        <taxon>Amoebozoa</taxon>
        <taxon>Evosea</taxon>
        <taxon>Archamoebae</taxon>
        <taxon>Mastigamoebida</taxon>
        <taxon>Entamoebidae</taxon>
        <taxon>Entamoeba</taxon>
    </lineage>
</organism>
<feature type="region of interest" description="Disordered" evidence="2">
    <location>
        <begin position="877"/>
        <end position="896"/>
    </location>
</feature>
<dbReference type="InterPro" id="IPR004102">
    <property type="entry name" value="Poly(ADP-ribose)pol_reg_dom"/>
</dbReference>
<dbReference type="EMBL" id="KB206391">
    <property type="protein sequence ID" value="ELP92266.1"/>
    <property type="molecule type" value="Genomic_DNA"/>
</dbReference>
<keyword evidence="1" id="KW-0175">Coiled coil</keyword>
<feature type="compositionally biased region" description="Basic and acidic residues" evidence="2">
    <location>
        <begin position="274"/>
        <end position="285"/>
    </location>
</feature>
<dbReference type="RefSeq" id="XP_004259037.1">
    <property type="nucleotide sequence ID" value="XM_004258989.1"/>
</dbReference>
<feature type="region of interest" description="Disordered" evidence="2">
    <location>
        <begin position="266"/>
        <end position="285"/>
    </location>
</feature>
<dbReference type="Proteomes" id="UP000014680">
    <property type="component" value="Unassembled WGS sequence"/>
</dbReference>
<dbReference type="VEuPathDB" id="AmoebaDB:EIN_118700"/>
<feature type="coiled-coil region" evidence="1">
    <location>
        <begin position="749"/>
        <end position="844"/>
    </location>
</feature>
<reference evidence="4 5" key="1">
    <citation type="submission" date="2012-10" db="EMBL/GenBank/DDBJ databases">
        <authorList>
            <person name="Zafar N."/>
            <person name="Inman J."/>
            <person name="Hall N."/>
            <person name="Lorenzi H."/>
            <person name="Caler E."/>
        </authorList>
    </citation>
    <scope>NUCLEOTIDE SEQUENCE [LARGE SCALE GENOMIC DNA]</scope>
    <source>
        <strain evidence="4 5">IP1</strain>
    </source>
</reference>
<dbReference type="PROSITE" id="PS51060">
    <property type="entry name" value="PARP_ALPHA_HD"/>
    <property type="match status" value="1"/>
</dbReference>
<dbReference type="GeneID" id="14891201"/>
<feature type="coiled-coil region" evidence="1">
    <location>
        <begin position="902"/>
        <end position="1029"/>
    </location>
</feature>
<evidence type="ECO:0000256" key="1">
    <source>
        <dbReference type="SAM" id="Coils"/>
    </source>
</evidence>
<evidence type="ECO:0000313" key="4">
    <source>
        <dbReference type="EMBL" id="ELP92266.1"/>
    </source>
</evidence>
<feature type="domain" description="PARP alpha-helical" evidence="3">
    <location>
        <begin position="318"/>
        <end position="456"/>
    </location>
</feature>
<dbReference type="OrthoDB" id="26679at2759"/>
<keyword evidence="5" id="KW-1185">Reference proteome</keyword>
<dbReference type="AlphaFoldDB" id="L7FNR8"/>
<feature type="coiled-coil region" evidence="1">
    <location>
        <begin position="335"/>
        <end position="475"/>
    </location>
</feature>
<dbReference type="PANTHER" id="PTHR32114">
    <property type="entry name" value="ABC TRANSPORTER ABCH.3"/>
    <property type="match status" value="1"/>
</dbReference>